<dbReference type="InterPro" id="IPR012727">
    <property type="entry name" value="Gly_oxidase_ThiO"/>
</dbReference>
<organism evidence="8 9">
    <name type="scientific">Corynebacterium kalidii</name>
    <dbReference type="NCBI Taxonomy" id="2931982"/>
    <lineage>
        <taxon>Bacteria</taxon>
        <taxon>Bacillati</taxon>
        <taxon>Actinomycetota</taxon>
        <taxon>Actinomycetes</taxon>
        <taxon>Mycobacteriales</taxon>
        <taxon>Corynebacteriaceae</taxon>
        <taxon>Corynebacterium</taxon>
    </lineage>
</organism>
<evidence type="ECO:0000256" key="3">
    <source>
        <dbReference type="ARBA" id="ARBA00023002"/>
    </source>
</evidence>
<dbReference type="InterPro" id="IPR036188">
    <property type="entry name" value="FAD/NAD-bd_sf"/>
</dbReference>
<evidence type="ECO:0000256" key="6">
    <source>
        <dbReference type="SAM" id="MobiDB-lite"/>
    </source>
</evidence>
<dbReference type="SUPFAM" id="SSF54373">
    <property type="entry name" value="FAD-linked reductases, C-terminal domain"/>
    <property type="match status" value="1"/>
</dbReference>
<feature type="compositionally biased region" description="Polar residues" evidence="6">
    <location>
        <begin position="381"/>
        <end position="390"/>
    </location>
</feature>
<dbReference type="AlphaFoldDB" id="A0A9X1WNW7"/>
<comment type="caution">
    <text evidence="8">The sequence shown here is derived from an EMBL/GenBank/DDBJ whole genome shotgun (WGS) entry which is preliminary data.</text>
</comment>
<dbReference type="RefSeq" id="WP_244804272.1">
    <property type="nucleotide sequence ID" value="NZ_JALIEA010000012.1"/>
</dbReference>
<name>A0A9X1WNW7_9CORY</name>
<sequence length="390" mass="40529">MSRQSQRIVVGAGVAGLSAAWYLRQAGDTVTVVDPDPGHGASHAAAGMIAAVSEVVHQHDRIRPLMLASAAAYPDFVAGLERAVGHPVGYRSTATLAVGATPGDVAAFRDLADVQRDAGMTVEGLTVRQTRRLEPALAPGIAGGFLIDDDHQVNPRTLLHALTEAVCAPSGDTGPQGTILTERVVSVLREGDTVTGVRLADGRVLEADSTVLCPGTALDGIDGLPEAASVDLRPVHGDILRARVKPGRPALLDRTVRGLVDGRAVYLVPRADGEVVIGATEREDGFDGVSLEGVHQLLRDAQILVPGAADLELTEILARARPGTPDDLPYLGTVPGVDGVVVSTGYSRHGVLLAPLCARLAALLASGAPPEHRAPQDDHLLTTTSLERTP</sequence>
<gene>
    <name evidence="8" type="primary">thiO</name>
    <name evidence="8" type="ORF">MUN33_07495</name>
</gene>
<evidence type="ECO:0000259" key="7">
    <source>
        <dbReference type="Pfam" id="PF01266"/>
    </source>
</evidence>
<dbReference type="Gene3D" id="3.30.9.10">
    <property type="entry name" value="D-Amino Acid Oxidase, subunit A, domain 2"/>
    <property type="match status" value="1"/>
</dbReference>
<dbReference type="Pfam" id="PF01266">
    <property type="entry name" value="DAO"/>
    <property type="match status" value="1"/>
</dbReference>
<dbReference type="GO" id="GO:0009228">
    <property type="term" value="P:thiamine biosynthetic process"/>
    <property type="evidence" value="ECO:0007669"/>
    <property type="project" value="UniProtKB-KW"/>
</dbReference>
<dbReference type="Gene3D" id="3.50.50.60">
    <property type="entry name" value="FAD/NAD(P)-binding domain"/>
    <property type="match status" value="1"/>
</dbReference>
<dbReference type="NCBIfam" id="TIGR02352">
    <property type="entry name" value="thiamin_ThiO"/>
    <property type="match status" value="1"/>
</dbReference>
<evidence type="ECO:0000256" key="5">
    <source>
        <dbReference type="ARBA" id="ARBA00050018"/>
    </source>
</evidence>
<evidence type="ECO:0000313" key="8">
    <source>
        <dbReference type="EMBL" id="MCJ7858556.1"/>
    </source>
</evidence>
<evidence type="ECO:0000313" key="9">
    <source>
        <dbReference type="Proteomes" id="UP001139207"/>
    </source>
</evidence>
<dbReference type="GO" id="GO:0005737">
    <property type="term" value="C:cytoplasm"/>
    <property type="evidence" value="ECO:0007669"/>
    <property type="project" value="TreeGrafter"/>
</dbReference>
<evidence type="ECO:0000256" key="1">
    <source>
        <dbReference type="ARBA" id="ARBA00004948"/>
    </source>
</evidence>
<dbReference type="PANTHER" id="PTHR13847:SF289">
    <property type="entry name" value="GLYCINE OXIDASE"/>
    <property type="match status" value="1"/>
</dbReference>
<reference evidence="8" key="1">
    <citation type="submission" date="2022-04" db="EMBL/GenBank/DDBJ databases">
        <title>Corynebacterium kalidii LD5P10.</title>
        <authorList>
            <person name="Sun J.Q."/>
        </authorList>
    </citation>
    <scope>NUCLEOTIDE SEQUENCE</scope>
    <source>
        <strain evidence="8">LD5P10</strain>
    </source>
</reference>
<protein>
    <recommendedName>
        <fullName evidence="5">glycine oxidase</fullName>
        <ecNumber evidence="5">1.4.3.19</ecNumber>
    </recommendedName>
</protein>
<proteinExistence type="predicted"/>
<dbReference type="EC" id="1.4.3.19" evidence="5"/>
<dbReference type="PANTHER" id="PTHR13847">
    <property type="entry name" value="SARCOSINE DEHYDROGENASE-RELATED"/>
    <property type="match status" value="1"/>
</dbReference>
<keyword evidence="9" id="KW-1185">Reference proteome</keyword>
<comment type="catalytic activity">
    <reaction evidence="4">
        <text>glycine + O2 + H2O = glyoxylate + H2O2 + NH4(+)</text>
        <dbReference type="Rhea" id="RHEA:11532"/>
        <dbReference type="ChEBI" id="CHEBI:15377"/>
        <dbReference type="ChEBI" id="CHEBI:15379"/>
        <dbReference type="ChEBI" id="CHEBI:16240"/>
        <dbReference type="ChEBI" id="CHEBI:28938"/>
        <dbReference type="ChEBI" id="CHEBI:36655"/>
        <dbReference type="ChEBI" id="CHEBI:57305"/>
        <dbReference type="EC" id="1.4.3.19"/>
    </reaction>
</comment>
<accession>A0A9X1WNW7</accession>
<feature type="domain" description="FAD dependent oxidoreductase" evidence="7">
    <location>
        <begin position="8"/>
        <end position="362"/>
    </location>
</feature>
<dbReference type="Proteomes" id="UP001139207">
    <property type="component" value="Unassembled WGS sequence"/>
</dbReference>
<feature type="compositionally biased region" description="Basic and acidic residues" evidence="6">
    <location>
        <begin position="370"/>
        <end position="380"/>
    </location>
</feature>
<dbReference type="GO" id="GO:0043799">
    <property type="term" value="F:glycine oxidase activity"/>
    <property type="evidence" value="ECO:0007669"/>
    <property type="project" value="UniProtKB-EC"/>
</dbReference>
<keyword evidence="2" id="KW-0784">Thiamine biosynthesis</keyword>
<dbReference type="SUPFAM" id="SSF51905">
    <property type="entry name" value="FAD/NAD(P)-binding domain"/>
    <property type="match status" value="1"/>
</dbReference>
<dbReference type="GO" id="GO:0050660">
    <property type="term" value="F:flavin adenine dinucleotide binding"/>
    <property type="evidence" value="ECO:0007669"/>
    <property type="project" value="InterPro"/>
</dbReference>
<dbReference type="InterPro" id="IPR006076">
    <property type="entry name" value="FAD-dep_OxRdtase"/>
</dbReference>
<keyword evidence="3 8" id="KW-0560">Oxidoreductase</keyword>
<comment type="pathway">
    <text evidence="1">Cofactor biosynthesis; thiamine diphosphate biosynthesis.</text>
</comment>
<evidence type="ECO:0000256" key="4">
    <source>
        <dbReference type="ARBA" id="ARBA00049872"/>
    </source>
</evidence>
<feature type="region of interest" description="Disordered" evidence="6">
    <location>
        <begin position="368"/>
        <end position="390"/>
    </location>
</feature>
<dbReference type="EMBL" id="JALIEA010000012">
    <property type="protein sequence ID" value="MCJ7858556.1"/>
    <property type="molecule type" value="Genomic_DNA"/>
</dbReference>
<evidence type="ECO:0000256" key="2">
    <source>
        <dbReference type="ARBA" id="ARBA00022977"/>
    </source>
</evidence>